<dbReference type="GO" id="GO:0032259">
    <property type="term" value="P:methylation"/>
    <property type="evidence" value="ECO:0007669"/>
    <property type="project" value="UniProtKB-KW"/>
</dbReference>
<keyword evidence="3 7" id="KW-0489">Methyltransferase</keyword>
<dbReference type="PANTHER" id="PTHR30481:SF2">
    <property type="entry name" value="SITE-SPECIFIC DNA-METHYLTRANSFERASE (ADENINE-SPECIFIC)"/>
    <property type="match status" value="1"/>
</dbReference>
<dbReference type="Pfam" id="PF02086">
    <property type="entry name" value="MethyltransfD12"/>
    <property type="match status" value="1"/>
</dbReference>
<organism evidence="7 8">
    <name type="scientific">Methylomonas rivi</name>
    <dbReference type="NCBI Taxonomy" id="2952226"/>
    <lineage>
        <taxon>Bacteria</taxon>
        <taxon>Pseudomonadati</taxon>
        <taxon>Pseudomonadota</taxon>
        <taxon>Gammaproteobacteria</taxon>
        <taxon>Methylococcales</taxon>
        <taxon>Methylococcaceae</taxon>
        <taxon>Methylomonas</taxon>
    </lineage>
</organism>
<name>A0ABT1U5V7_9GAMM</name>
<dbReference type="SUPFAM" id="SSF53335">
    <property type="entry name" value="S-adenosyl-L-methionine-dependent methyltransferases"/>
    <property type="match status" value="1"/>
</dbReference>
<dbReference type="Gene3D" id="3.40.50.150">
    <property type="entry name" value="Vaccinia Virus protein VP39"/>
    <property type="match status" value="1"/>
</dbReference>
<comment type="similarity">
    <text evidence="1">Belongs to the N(4)/N(6)-methyltransferase family.</text>
</comment>
<evidence type="ECO:0000256" key="2">
    <source>
        <dbReference type="ARBA" id="ARBA00011900"/>
    </source>
</evidence>
<evidence type="ECO:0000256" key="1">
    <source>
        <dbReference type="ARBA" id="ARBA00006594"/>
    </source>
</evidence>
<evidence type="ECO:0000313" key="8">
    <source>
        <dbReference type="Proteomes" id="UP001524586"/>
    </source>
</evidence>
<evidence type="ECO:0000256" key="5">
    <source>
        <dbReference type="ARBA" id="ARBA00022691"/>
    </source>
</evidence>
<keyword evidence="4" id="KW-0808">Transferase</keyword>
<evidence type="ECO:0000256" key="6">
    <source>
        <dbReference type="ARBA" id="ARBA00047942"/>
    </source>
</evidence>
<dbReference type="Proteomes" id="UP001524586">
    <property type="component" value="Unassembled WGS sequence"/>
</dbReference>
<keyword evidence="5" id="KW-0949">S-adenosyl-L-methionine</keyword>
<dbReference type="EMBL" id="JANIBK010000063">
    <property type="protein sequence ID" value="MCQ8129240.1"/>
    <property type="molecule type" value="Genomic_DNA"/>
</dbReference>
<dbReference type="Gene3D" id="1.10.1020.10">
    <property type="entry name" value="Adenine-specific Methyltransferase, Domain 2"/>
    <property type="match status" value="1"/>
</dbReference>
<evidence type="ECO:0000256" key="4">
    <source>
        <dbReference type="ARBA" id="ARBA00022679"/>
    </source>
</evidence>
<evidence type="ECO:0000256" key="3">
    <source>
        <dbReference type="ARBA" id="ARBA00022603"/>
    </source>
</evidence>
<dbReference type="RefSeq" id="WP_256615662.1">
    <property type="nucleotide sequence ID" value="NZ_JANIBK010000063.1"/>
</dbReference>
<dbReference type="InterPro" id="IPR029063">
    <property type="entry name" value="SAM-dependent_MTases_sf"/>
</dbReference>
<gene>
    <name evidence="7" type="ORF">NP596_12325</name>
</gene>
<keyword evidence="8" id="KW-1185">Reference proteome</keyword>
<sequence length="290" mass="32968">MTTSNFFTPLRYPGGKGKLAEYLKAIVLANDLVGGTYIEPYAGGAAVALELLLLGYMDEIHINDLNPGVYAFWRSVLEETDELVELIERTPVTIEEWYKQKFIQLNTTTASLELAFSTFFLNRCNRSGILKAGVIGGKDQTGKWKLDARFNKPDLISRIKTIKRFKHQIFVHNLDAAKLIKTLTDDVKGNVLFYLDPPYYVKGKGLYDNFYSHQDHLEIAEQIGKVKSAKWVVSYDDVEAICEMYSAYRMLRYRLSYSAQKREQGGEVMFFCDALNIPEVPSSAPMHMVA</sequence>
<proteinExistence type="inferred from homology"/>
<protein>
    <recommendedName>
        <fullName evidence="2">site-specific DNA-methyltransferase (adenine-specific)</fullName>
        <ecNumber evidence="2">2.1.1.72</ecNumber>
    </recommendedName>
</protein>
<comment type="catalytic activity">
    <reaction evidence="6">
        <text>a 2'-deoxyadenosine in DNA + S-adenosyl-L-methionine = an N(6)-methyl-2'-deoxyadenosine in DNA + S-adenosyl-L-homocysteine + H(+)</text>
        <dbReference type="Rhea" id="RHEA:15197"/>
        <dbReference type="Rhea" id="RHEA-COMP:12418"/>
        <dbReference type="Rhea" id="RHEA-COMP:12419"/>
        <dbReference type="ChEBI" id="CHEBI:15378"/>
        <dbReference type="ChEBI" id="CHEBI:57856"/>
        <dbReference type="ChEBI" id="CHEBI:59789"/>
        <dbReference type="ChEBI" id="CHEBI:90615"/>
        <dbReference type="ChEBI" id="CHEBI:90616"/>
        <dbReference type="EC" id="2.1.1.72"/>
    </reaction>
</comment>
<dbReference type="PIRSF" id="PIRSF000398">
    <property type="entry name" value="M_m6A_EcoRV"/>
    <property type="match status" value="1"/>
</dbReference>
<dbReference type="EC" id="2.1.1.72" evidence="2"/>
<dbReference type="GO" id="GO:0008168">
    <property type="term" value="F:methyltransferase activity"/>
    <property type="evidence" value="ECO:0007669"/>
    <property type="project" value="UniProtKB-KW"/>
</dbReference>
<dbReference type="InterPro" id="IPR012263">
    <property type="entry name" value="M_m6A_EcoRV"/>
</dbReference>
<dbReference type="PRINTS" id="PR00505">
    <property type="entry name" value="D12N6MTFRASE"/>
</dbReference>
<comment type="caution">
    <text evidence="7">The sequence shown here is derived from an EMBL/GenBank/DDBJ whole genome shotgun (WGS) entry which is preliminary data.</text>
</comment>
<reference evidence="7 8" key="1">
    <citation type="submission" date="2022-07" db="EMBL/GenBank/DDBJ databases">
        <title>Methylomonas rivi sp. nov., Methylomonas rosea sp. nov., Methylomonas aureus sp. nov. and Methylomonas subterranea sp. nov., four novel methanotrophs isolated from a freshwater creek and the deep terrestrial subsurface.</title>
        <authorList>
            <person name="Abin C."/>
            <person name="Sankaranarayanan K."/>
            <person name="Garner C."/>
            <person name="Sindelar R."/>
            <person name="Kotary K."/>
            <person name="Garner R."/>
            <person name="Barclay S."/>
            <person name="Lawson P."/>
            <person name="Krumholz L."/>
        </authorList>
    </citation>
    <scope>NUCLEOTIDE SEQUENCE [LARGE SCALE GENOMIC DNA]</scope>
    <source>
        <strain evidence="7 8">WSC-6</strain>
    </source>
</reference>
<dbReference type="InterPro" id="IPR023095">
    <property type="entry name" value="Ade_MeTrfase_dom_2"/>
</dbReference>
<dbReference type="InterPro" id="IPR012327">
    <property type="entry name" value="MeTrfase_D12"/>
</dbReference>
<accession>A0ABT1U5V7</accession>
<evidence type="ECO:0000313" key="7">
    <source>
        <dbReference type="EMBL" id="MCQ8129240.1"/>
    </source>
</evidence>
<dbReference type="PANTHER" id="PTHR30481">
    <property type="entry name" value="DNA ADENINE METHYLASE"/>
    <property type="match status" value="1"/>
</dbReference>